<reference evidence="7" key="2">
    <citation type="submission" date="2023-06" db="EMBL/GenBank/DDBJ databases">
        <authorList>
            <person name="Lucena T."/>
            <person name="Sun Q."/>
        </authorList>
    </citation>
    <scope>NUCLEOTIDE SEQUENCE</scope>
    <source>
        <strain evidence="7">CECT 7703</strain>
    </source>
</reference>
<dbReference type="InterPro" id="IPR000297">
    <property type="entry name" value="PPIase_PpiC"/>
</dbReference>
<dbReference type="InterPro" id="IPR046357">
    <property type="entry name" value="PPIase_dom_sf"/>
</dbReference>
<evidence type="ECO:0000256" key="2">
    <source>
        <dbReference type="ARBA" id="ARBA00007656"/>
    </source>
</evidence>
<comment type="caution">
    <text evidence="7">The sequence shown here is derived from an EMBL/GenBank/DDBJ whole genome shotgun (WGS) entry which is preliminary data.</text>
</comment>
<comment type="catalytic activity">
    <reaction evidence="1">
        <text>[protein]-peptidylproline (omega=180) = [protein]-peptidylproline (omega=0)</text>
        <dbReference type="Rhea" id="RHEA:16237"/>
        <dbReference type="Rhea" id="RHEA-COMP:10747"/>
        <dbReference type="Rhea" id="RHEA-COMP:10748"/>
        <dbReference type="ChEBI" id="CHEBI:83833"/>
        <dbReference type="ChEBI" id="CHEBI:83834"/>
        <dbReference type="EC" id="5.2.1.8"/>
    </reaction>
</comment>
<dbReference type="PANTHER" id="PTHR47245">
    <property type="entry name" value="PEPTIDYLPROLYL ISOMERASE"/>
    <property type="match status" value="1"/>
</dbReference>
<evidence type="ECO:0000313" key="8">
    <source>
        <dbReference type="Proteomes" id="UP001180081"/>
    </source>
</evidence>
<feature type="domain" description="PpiC" evidence="6">
    <location>
        <begin position="288"/>
        <end position="380"/>
    </location>
</feature>
<evidence type="ECO:0000313" key="7">
    <source>
        <dbReference type="EMBL" id="MDN3577135.1"/>
    </source>
</evidence>
<organism evidence="7 8">
    <name type="scientific">Chitinimonas viridis</name>
    <dbReference type="NCBI Taxonomy" id="664880"/>
    <lineage>
        <taxon>Bacteria</taxon>
        <taxon>Pseudomonadati</taxon>
        <taxon>Pseudomonadota</taxon>
        <taxon>Betaproteobacteria</taxon>
        <taxon>Neisseriales</taxon>
        <taxon>Chitinibacteraceae</taxon>
        <taxon>Chitinimonas</taxon>
    </lineage>
</organism>
<dbReference type="InterPro" id="IPR050245">
    <property type="entry name" value="PrsA_foldase"/>
</dbReference>
<reference evidence="7" key="1">
    <citation type="journal article" date="2014" name="Int. J. Syst. Evol. Microbiol.">
        <title>Complete genome of a new Firmicutes species belonging to the dominant human colonic microbiota ('Ruminococcus bicirculans') reveals two chromosomes and a selective capacity to utilize plant glucans.</title>
        <authorList>
            <consortium name="NISC Comparative Sequencing Program"/>
            <person name="Wegmann U."/>
            <person name="Louis P."/>
            <person name="Goesmann A."/>
            <person name="Henrissat B."/>
            <person name="Duncan S.H."/>
            <person name="Flint H.J."/>
        </authorList>
    </citation>
    <scope>NUCLEOTIDE SEQUENCE</scope>
    <source>
        <strain evidence="7">CECT 7703</strain>
    </source>
</reference>
<dbReference type="PROSITE" id="PS50198">
    <property type="entry name" value="PPIC_PPIASE_2"/>
    <property type="match status" value="1"/>
</dbReference>
<dbReference type="PANTHER" id="PTHR47245:SF2">
    <property type="entry name" value="PEPTIDYL-PROLYL CIS-TRANS ISOMERASE HP_0175-RELATED"/>
    <property type="match status" value="1"/>
</dbReference>
<dbReference type="SUPFAM" id="SSF54534">
    <property type="entry name" value="FKBP-like"/>
    <property type="match status" value="1"/>
</dbReference>
<dbReference type="EMBL" id="JAUFPU010000008">
    <property type="protein sequence ID" value="MDN3577135.1"/>
    <property type="molecule type" value="Genomic_DNA"/>
</dbReference>
<dbReference type="GO" id="GO:0016853">
    <property type="term" value="F:isomerase activity"/>
    <property type="evidence" value="ECO:0007669"/>
    <property type="project" value="UniProtKB-KW"/>
</dbReference>
<dbReference type="EC" id="5.2.1.8" evidence="3"/>
<keyword evidence="5 7" id="KW-0413">Isomerase</keyword>
<evidence type="ECO:0000259" key="6">
    <source>
        <dbReference type="PROSITE" id="PS50198"/>
    </source>
</evidence>
<name>A0ABT8B5L7_9NEIS</name>
<evidence type="ECO:0000256" key="3">
    <source>
        <dbReference type="ARBA" id="ARBA00013194"/>
    </source>
</evidence>
<accession>A0ABT8B5L7</accession>
<gene>
    <name evidence="7" type="ORF">QWZ03_10190</name>
</gene>
<dbReference type="Pfam" id="PF13145">
    <property type="entry name" value="Rotamase_2"/>
    <property type="match status" value="1"/>
</dbReference>
<evidence type="ECO:0000256" key="1">
    <source>
        <dbReference type="ARBA" id="ARBA00000971"/>
    </source>
</evidence>
<dbReference type="Gene3D" id="3.10.50.40">
    <property type="match status" value="1"/>
</dbReference>
<keyword evidence="8" id="KW-1185">Reference proteome</keyword>
<keyword evidence="4 5" id="KW-0697">Rotamase</keyword>
<evidence type="ECO:0000256" key="4">
    <source>
        <dbReference type="ARBA" id="ARBA00023110"/>
    </source>
</evidence>
<evidence type="ECO:0000256" key="5">
    <source>
        <dbReference type="PROSITE-ProRule" id="PRU00278"/>
    </source>
</evidence>
<proteinExistence type="inferred from homology"/>
<protein>
    <recommendedName>
        <fullName evidence="3">peptidylprolyl isomerase</fullName>
        <ecNumber evidence="3">5.2.1.8</ecNumber>
    </recommendedName>
</protein>
<sequence>MAMLIASLAVSAVSRDSLNDPGLAARVNGEPIPLAGLTVLHSIAVHSDRHTPLNKVLASVIDNRLLGEYALRHYDDATLFPGTGVAFSRAAAVEDQLVATLRRAYKTQLDLALDKAGGLDTLVKRRHVPAQAMLEQVFPPKRGLRLNSELSTAQMAAARQIVLLSYRLPGGEAGQISLADIWLKQNIQGKTQLVGGDAGYRDQQAMQLLASRYVLDWAKHASGLAPADLALLQRAIEDRDRRGALLQLLGLAADMHYSSEHLNRLIATVTPAEIRDYYYRHQQEFRRIERVRASHIHCKEEAVCQRAYAALGKGVPFGEAARRFSDAANAADGGTLGWLLPRDGAAPWLHELAFVLPPGKPSRLIREPNGSGWQIVLVEAREEGMQAPESEAVRYIASQAIGKKKALAEFKALREKLYRDADIAINPTALGFGQSALNIQEQP</sequence>
<comment type="similarity">
    <text evidence="2">Belongs to the PpiC/parvulin rotamase family.</text>
</comment>
<dbReference type="Proteomes" id="UP001180081">
    <property type="component" value="Unassembled WGS sequence"/>
</dbReference>